<keyword evidence="2" id="KW-1185">Reference proteome</keyword>
<proteinExistence type="predicted"/>
<reference evidence="1 2" key="1">
    <citation type="submission" date="2015-10" db="EMBL/GenBank/DDBJ databases">
        <authorList>
            <person name="Gilbert D.G."/>
        </authorList>
    </citation>
    <scope>NUCLEOTIDE SEQUENCE [LARGE SCALE GENOMIC DNA]</scope>
    <source>
        <strain evidence="1">COMA1</strain>
    </source>
</reference>
<gene>
    <name evidence="1" type="ORF">COMA1_70100</name>
</gene>
<sequence>MFSFSDIDRLSQEVFSKQVVGGPFSISCSVVTTLAYCSQLIQMLLLNPLTLLSLLLQRVRFIEEPLALSNCVMVLVSTGTLQVTIVLVVIDGTGLCSSKPLNELLGFRLGSIFGQNIRLPIDVRRAPLPHAQCDNSCEARWNTGRMIDRNLAIDQAGRDPAPIQ</sequence>
<protein>
    <submittedName>
        <fullName evidence="1">Uncharacterized protein</fullName>
    </submittedName>
</protein>
<dbReference type="STRING" id="1742972.COMA1_70100"/>
<dbReference type="Proteomes" id="UP000199032">
    <property type="component" value="Unassembled WGS sequence"/>
</dbReference>
<dbReference type="AlphaFoldDB" id="A0A0S4LNY3"/>
<organism evidence="1 2">
    <name type="scientific">Candidatus Nitrospira nitrosa</name>
    <dbReference type="NCBI Taxonomy" id="1742972"/>
    <lineage>
        <taxon>Bacteria</taxon>
        <taxon>Pseudomonadati</taxon>
        <taxon>Nitrospirota</taxon>
        <taxon>Nitrospiria</taxon>
        <taxon>Nitrospirales</taxon>
        <taxon>Nitrospiraceae</taxon>
        <taxon>Nitrospira</taxon>
    </lineage>
</organism>
<name>A0A0S4LNY3_9BACT</name>
<accession>A0A0S4LNY3</accession>
<evidence type="ECO:0000313" key="1">
    <source>
        <dbReference type="EMBL" id="CUS39228.1"/>
    </source>
</evidence>
<dbReference type="EMBL" id="CZQA01000013">
    <property type="protein sequence ID" value="CUS39228.1"/>
    <property type="molecule type" value="Genomic_DNA"/>
</dbReference>
<evidence type="ECO:0000313" key="2">
    <source>
        <dbReference type="Proteomes" id="UP000199032"/>
    </source>
</evidence>